<organism evidence="2 3">
    <name type="scientific">Mycena maculata</name>
    <dbReference type="NCBI Taxonomy" id="230809"/>
    <lineage>
        <taxon>Eukaryota</taxon>
        <taxon>Fungi</taxon>
        <taxon>Dikarya</taxon>
        <taxon>Basidiomycota</taxon>
        <taxon>Agaricomycotina</taxon>
        <taxon>Agaricomycetes</taxon>
        <taxon>Agaricomycetidae</taxon>
        <taxon>Agaricales</taxon>
        <taxon>Marasmiineae</taxon>
        <taxon>Mycenaceae</taxon>
        <taxon>Mycena</taxon>
    </lineage>
</organism>
<sequence length="150" mass="16339">MEAKITKKRNAKAARTLKERKERNSSEGLHNTAVAGPSQPKDLPDIVMDPSLEDLPFDYALPEPPVPEVRSMPPAGPEPLPPAVTETGRPLRNRCMPARYIDVLPEAVPVGNAAAEEDAAPQATLQRPKEGLTIVSRRQLLHLPPHVVAK</sequence>
<evidence type="ECO:0000313" key="3">
    <source>
        <dbReference type="Proteomes" id="UP001215280"/>
    </source>
</evidence>
<feature type="compositionally biased region" description="Basic residues" evidence="1">
    <location>
        <begin position="1"/>
        <end position="12"/>
    </location>
</feature>
<evidence type="ECO:0000256" key="1">
    <source>
        <dbReference type="SAM" id="MobiDB-lite"/>
    </source>
</evidence>
<dbReference type="EMBL" id="JARJLG010000133">
    <property type="protein sequence ID" value="KAJ7739266.1"/>
    <property type="molecule type" value="Genomic_DNA"/>
</dbReference>
<dbReference type="Proteomes" id="UP001215280">
    <property type="component" value="Unassembled WGS sequence"/>
</dbReference>
<dbReference type="AlphaFoldDB" id="A0AAD7IBT3"/>
<keyword evidence="3" id="KW-1185">Reference proteome</keyword>
<reference evidence="2" key="1">
    <citation type="submission" date="2023-03" db="EMBL/GenBank/DDBJ databases">
        <title>Massive genome expansion in bonnet fungi (Mycena s.s.) driven by repeated elements and novel gene families across ecological guilds.</title>
        <authorList>
            <consortium name="Lawrence Berkeley National Laboratory"/>
            <person name="Harder C.B."/>
            <person name="Miyauchi S."/>
            <person name="Viragh M."/>
            <person name="Kuo A."/>
            <person name="Thoen E."/>
            <person name="Andreopoulos B."/>
            <person name="Lu D."/>
            <person name="Skrede I."/>
            <person name="Drula E."/>
            <person name="Henrissat B."/>
            <person name="Morin E."/>
            <person name="Kohler A."/>
            <person name="Barry K."/>
            <person name="LaButti K."/>
            <person name="Morin E."/>
            <person name="Salamov A."/>
            <person name="Lipzen A."/>
            <person name="Mereny Z."/>
            <person name="Hegedus B."/>
            <person name="Baldrian P."/>
            <person name="Stursova M."/>
            <person name="Weitz H."/>
            <person name="Taylor A."/>
            <person name="Grigoriev I.V."/>
            <person name="Nagy L.G."/>
            <person name="Martin F."/>
            <person name="Kauserud H."/>
        </authorList>
    </citation>
    <scope>NUCLEOTIDE SEQUENCE</scope>
    <source>
        <strain evidence="2">CBHHK188m</strain>
    </source>
</reference>
<comment type="caution">
    <text evidence="2">The sequence shown here is derived from an EMBL/GenBank/DDBJ whole genome shotgun (WGS) entry which is preliminary data.</text>
</comment>
<evidence type="ECO:0000313" key="2">
    <source>
        <dbReference type="EMBL" id="KAJ7739266.1"/>
    </source>
</evidence>
<feature type="compositionally biased region" description="Basic and acidic residues" evidence="1">
    <location>
        <begin position="16"/>
        <end position="25"/>
    </location>
</feature>
<accession>A0AAD7IBT3</accession>
<gene>
    <name evidence="2" type="ORF">DFH07DRAFT_778805</name>
</gene>
<proteinExistence type="predicted"/>
<protein>
    <submittedName>
        <fullName evidence="2">Uncharacterized protein</fullName>
    </submittedName>
</protein>
<name>A0AAD7IBT3_9AGAR</name>
<feature type="region of interest" description="Disordered" evidence="1">
    <location>
        <begin position="1"/>
        <end position="50"/>
    </location>
</feature>
<feature type="region of interest" description="Disordered" evidence="1">
    <location>
        <begin position="62"/>
        <end position="90"/>
    </location>
</feature>